<dbReference type="PANTHER" id="PTHR43537">
    <property type="entry name" value="TRANSCRIPTIONAL REGULATOR, GNTR FAMILY"/>
    <property type="match status" value="1"/>
</dbReference>
<dbReference type="InterPro" id="IPR011711">
    <property type="entry name" value="GntR_C"/>
</dbReference>
<evidence type="ECO:0000256" key="1">
    <source>
        <dbReference type="ARBA" id="ARBA00023015"/>
    </source>
</evidence>
<keyword evidence="6" id="KW-1185">Reference proteome</keyword>
<gene>
    <name evidence="5" type="ORF">LZ496_02485</name>
</gene>
<dbReference type="SUPFAM" id="SSF48008">
    <property type="entry name" value="GntR ligand-binding domain-like"/>
    <property type="match status" value="1"/>
</dbReference>
<evidence type="ECO:0000256" key="2">
    <source>
        <dbReference type="ARBA" id="ARBA00023125"/>
    </source>
</evidence>
<evidence type="ECO:0000259" key="4">
    <source>
        <dbReference type="PROSITE" id="PS50949"/>
    </source>
</evidence>
<dbReference type="PANTHER" id="PTHR43537:SF24">
    <property type="entry name" value="GLUCONATE OPERON TRANSCRIPTIONAL REPRESSOR"/>
    <property type="match status" value="1"/>
</dbReference>
<dbReference type="EMBL" id="JAMGBA010000001">
    <property type="protein sequence ID" value="MCL6697652.1"/>
    <property type="molecule type" value="Genomic_DNA"/>
</dbReference>
<comment type="caution">
    <text evidence="5">The sequence shown here is derived from an EMBL/GenBank/DDBJ whole genome shotgun (WGS) entry which is preliminary data.</text>
</comment>
<dbReference type="InterPro" id="IPR008920">
    <property type="entry name" value="TF_FadR/GntR_C"/>
</dbReference>
<accession>A0ABT0RRL8</accession>
<keyword evidence="1" id="KW-0805">Transcription regulation</keyword>
<dbReference type="RefSeq" id="WP_249903013.1">
    <property type="nucleotide sequence ID" value="NZ_JAMGBA010000001.1"/>
</dbReference>
<dbReference type="Gene3D" id="1.10.10.10">
    <property type="entry name" value="Winged helix-like DNA-binding domain superfamily/Winged helix DNA-binding domain"/>
    <property type="match status" value="1"/>
</dbReference>
<evidence type="ECO:0000313" key="6">
    <source>
        <dbReference type="Proteomes" id="UP001203410"/>
    </source>
</evidence>
<sequence>MLEIIERRHLRDQLGEAIRDRIVRQRLPANQSIGENALASELGVSRTPVRETLLGLERDGFVKAVPGRGFVVLPLSAEEARQLYPIVWSLERLALSDVTEVSPDLIAKLRGLNRNLESATTPQERKQIDADWHRCLISVSGNQRLAAMLEGAKASIARYEHAYMDAAGPCDQSIEEHEHIASLLDESPALAADAIEAHWRRGLAVILVAIEGTPQA</sequence>
<dbReference type="SMART" id="SM00345">
    <property type="entry name" value="HTH_GNTR"/>
    <property type="match status" value="1"/>
</dbReference>
<feature type="domain" description="HTH gntR-type" evidence="4">
    <location>
        <begin position="8"/>
        <end position="75"/>
    </location>
</feature>
<dbReference type="Pfam" id="PF00392">
    <property type="entry name" value="GntR"/>
    <property type="match status" value="1"/>
</dbReference>
<dbReference type="PROSITE" id="PS50949">
    <property type="entry name" value="HTH_GNTR"/>
    <property type="match status" value="1"/>
</dbReference>
<dbReference type="InterPro" id="IPR036390">
    <property type="entry name" value="WH_DNA-bd_sf"/>
</dbReference>
<dbReference type="SUPFAM" id="SSF46785">
    <property type="entry name" value="Winged helix' DNA-binding domain"/>
    <property type="match status" value="1"/>
</dbReference>
<evidence type="ECO:0000313" key="5">
    <source>
        <dbReference type="EMBL" id="MCL6697652.1"/>
    </source>
</evidence>
<dbReference type="Pfam" id="PF07729">
    <property type="entry name" value="FCD"/>
    <property type="match status" value="1"/>
</dbReference>
<proteinExistence type="predicted"/>
<dbReference type="CDD" id="cd07377">
    <property type="entry name" value="WHTH_GntR"/>
    <property type="match status" value="1"/>
</dbReference>
<name>A0ABT0RRL8_9SPHN</name>
<dbReference type="Proteomes" id="UP001203410">
    <property type="component" value="Unassembled WGS sequence"/>
</dbReference>
<keyword evidence="2" id="KW-0238">DNA-binding</keyword>
<keyword evidence="3" id="KW-0804">Transcription</keyword>
<dbReference type="InterPro" id="IPR036388">
    <property type="entry name" value="WH-like_DNA-bd_sf"/>
</dbReference>
<reference evidence="5 6" key="1">
    <citation type="submission" date="2022-05" db="EMBL/GenBank/DDBJ databases">
        <authorList>
            <person name="Jo J.-H."/>
            <person name="Im W.-T."/>
        </authorList>
    </citation>
    <scope>NUCLEOTIDE SEQUENCE [LARGE SCALE GENOMIC DNA]</scope>
    <source>
        <strain evidence="5 6">NSE70-1</strain>
    </source>
</reference>
<dbReference type="Gene3D" id="1.20.120.530">
    <property type="entry name" value="GntR ligand-binding domain-like"/>
    <property type="match status" value="1"/>
</dbReference>
<organism evidence="5 6">
    <name type="scientific">Sphingomonas caseinilyticus</name>
    <dbReference type="NCBI Taxonomy" id="2908205"/>
    <lineage>
        <taxon>Bacteria</taxon>
        <taxon>Pseudomonadati</taxon>
        <taxon>Pseudomonadota</taxon>
        <taxon>Alphaproteobacteria</taxon>
        <taxon>Sphingomonadales</taxon>
        <taxon>Sphingomonadaceae</taxon>
        <taxon>Sphingomonas</taxon>
    </lineage>
</organism>
<protein>
    <submittedName>
        <fullName evidence="5">GntR family transcriptional regulator</fullName>
    </submittedName>
</protein>
<dbReference type="InterPro" id="IPR000524">
    <property type="entry name" value="Tscrpt_reg_HTH_GntR"/>
</dbReference>
<evidence type="ECO:0000256" key="3">
    <source>
        <dbReference type="ARBA" id="ARBA00023163"/>
    </source>
</evidence>